<evidence type="ECO:0000256" key="11">
    <source>
        <dbReference type="SAM" id="MobiDB-lite"/>
    </source>
</evidence>
<feature type="transmembrane region" description="Helical" evidence="12">
    <location>
        <begin position="42"/>
        <end position="63"/>
    </location>
</feature>
<keyword evidence="8 12" id="KW-0472">Membrane</keyword>
<evidence type="ECO:0000256" key="10">
    <source>
        <dbReference type="ARBA" id="ARBA00030775"/>
    </source>
</evidence>
<dbReference type="PRINTS" id="PR00885">
    <property type="entry name" value="BCTERIALGSPH"/>
</dbReference>
<proteinExistence type="inferred from homology"/>
<evidence type="ECO:0000313" key="14">
    <source>
        <dbReference type="EMBL" id="OZI63081.1"/>
    </source>
</evidence>
<dbReference type="InterPro" id="IPR045584">
    <property type="entry name" value="Pilin-like"/>
</dbReference>
<evidence type="ECO:0000256" key="5">
    <source>
        <dbReference type="ARBA" id="ARBA00022519"/>
    </source>
</evidence>
<dbReference type="InterPro" id="IPR012902">
    <property type="entry name" value="N_methyl_site"/>
</dbReference>
<evidence type="ECO:0000256" key="2">
    <source>
        <dbReference type="ARBA" id="ARBA00021549"/>
    </source>
</evidence>
<evidence type="ECO:0000256" key="1">
    <source>
        <dbReference type="ARBA" id="ARBA00004377"/>
    </source>
</evidence>
<evidence type="ECO:0000259" key="13">
    <source>
        <dbReference type="Pfam" id="PF12019"/>
    </source>
</evidence>
<sequence length="194" mass="21328">MCFPWARTTNPVGKTVMRISAPGTCEPAASGNGARRQDGFTLIEMMVVVTIIAIVTTAVGLSFPKRDDDQPLARDARRLSLLFALAQTEARAGGRAVTWHADGQGYRFTRRPQWNPGNAAAAVKEAPPPDDFRDDDSLRPRRWEASDVHVQADSDQAGVFPPEWIAAPMRIELSDDFQRIAIVRDAAGRYALQP</sequence>
<gene>
    <name evidence="14" type="ORF">CAL28_28715</name>
</gene>
<name>A0A261UN74_9BORD</name>
<keyword evidence="15" id="KW-1185">Reference proteome</keyword>
<evidence type="ECO:0000256" key="3">
    <source>
        <dbReference type="ARBA" id="ARBA00022475"/>
    </source>
</evidence>
<dbReference type="GO" id="GO:0015627">
    <property type="term" value="C:type II protein secretion system complex"/>
    <property type="evidence" value="ECO:0007669"/>
    <property type="project" value="InterPro"/>
</dbReference>
<keyword evidence="6 12" id="KW-0812">Transmembrane</keyword>
<feature type="region of interest" description="Disordered" evidence="11">
    <location>
        <begin position="118"/>
        <end position="138"/>
    </location>
</feature>
<evidence type="ECO:0000256" key="12">
    <source>
        <dbReference type="SAM" id="Phobius"/>
    </source>
</evidence>
<dbReference type="Pfam" id="PF12019">
    <property type="entry name" value="GspH"/>
    <property type="match status" value="1"/>
</dbReference>
<dbReference type="Gene3D" id="3.55.40.10">
    <property type="entry name" value="minor pseudopilin epsh domain"/>
    <property type="match status" value="1"/>
</dbReference>
<keyword evidence="4" id="KW-0488">Methylation</keyword>
<evidence type="ECO:0000256" key="9">
    <source>
        <dbReference type="ARBA" id="ARBA00025772"/>
    </source>
</evidence>
<dbReference type="NCBIfam" id="TIGR02532">
    <property type="entry name" value="IV_pilin_GFxxxE"/>
    <property type="match status" value="1"/>
</dbReference>
<feature type="domain" description="General secretion pathway GspH" evidence="13">
    <location>
        <begin position="76"/>
        <end position="183"/>
    </location>
</feature>
<dbReference type="EMBL" id="NEVS01000004">
    <property type="protein sequence ID" value="OZI63081.1"/>
    <property type="molecule type" value="Genomic_DNA"/>
</dbReference>
<evidence type="ECO:0000256" key="7">
    <source>
        <dbReference type="ARBA" id="ARBA00022989"/>
    </source>
</evidence>
<protein>
    <recommendedName>
        <fullName evidence="2">Type II secretion system protein H</fullName>
    </recommendedName>
    <alternativeName>
        <fullName evidence="10">General secretion pathway protein H</fullName>
    </alternativeName>
</protein>
<dbReference type="SUPFAM" id="SSF54523">
    <property type="entry name" value="Pili subunits"/>
    <property type="match status" value="1"/>
</dbReference>
<dbReference type="InterPro" id="IPR022346">
    <property type="entry name" value="T2SS_GspH"/>
</dbReference>
<dbReference type="OrthoDB" id="8851040at2"/>
<keyword evidence="5" id="KW-0997">Cell inner membrane</keyword>
<evidence type="ECO:0000256" key="4">
    <source>
        <dbReference type="ARBA" id="ARBA00022481"/>
    </source>
</evidence>
<reference evidence="15" key="1">
    <citation type="submission" date="2017-05" db="EMBL/GenBank/DDBJ databases">
        <title>Complete and WGS of Bordetella genogroups.</title>
        <authorList>
            <person name="Spilker T."/>
            <person name="Lipuma J."/>
        </authorList>
    </citation>
    <scope>NUCLEOTIDE SEQUENCE [LARGE SCALE GENOMIC DNA]</scope>
    <source>
        <strain evidence="15">AU8856</strain>
    </source>
</reference>
<keyword evidence="7 12" id="KW-1133">Transmembrane helix</keyword>
<dbReference type="Proteomes" id="UP000215767">
    <property type="component" value="Unassembled WGS sequence"/>
</dbReference>
<evidence type="ECO:0000256" key="8">
    <source>
        <dbReference type="ARBA" id="ARBA00023136"/>
    </source>
</evidence>
<dbReference type="AlphaFoldDB" id="A0A261UN74"/>
<dbReference type="Pfam" id="PF07963">
    <property type="entry name" value="N_methyl"/>
    <property type="match status" value="1"/>
</dbReference>
<dbReference type="GO" id="GO:0005886">
    <property type="term" value="C:plasma membrane"/>
    <property type="evidence" value="ECO:0007669"/>
    <property type="project" value="UniProtKB-SubCell"/>
</dbReference>
<comment type="caution">
    <text evidence="14">The sequence shown here is derived from an EMBL/GenBank/DDBJ whole genome shotgun (WGS) entry which is preliminary data.</text>
</comment>
<accession>A0A261UN74</accession>
<dbReference type="GO" id="GO:0015628">
    <property type="term" value="P:protein secretion by the type II secretion system"/>
    <property type="evidence" value="ECO:0007669"/>
    <property type="project" value="InterPro"/>
</dbReference>
<evidence type="ECO:0000256" key="6">
    <source>
        <dbReference type="ARBA" id="ARBA00022692"/>
    </source>
</evidence>
<comment type="subcellular location">
    <subcellularLocation>
        <location evidence="1">Cell inner membrane</location>
        <topology evidence="1">Single-pass membrane protein</topology>
    </subcellularLocation>
</comment>
<dbReference type="InterPro" id="IPR002416">
    <property type="entry name" value="T2SS_protein-GspH"/>
</dbReference>
<organism evidence="14 15">
    <name type="scientific">Bordetella genomosp. 11</name>
    <dbReference type="NCBI Taxonomy" id="1416808"/>
    <lineage>
        <taxon>Bacteria</taxon>
        <taxon>Pseudomonadati</taxon>
        <taxon>Pseudomonadota</taxon>
        <taxon>Betaproteobacteria</taxon>
        <taxon>Burkholderiales</taxon>
        <taxon>Alcaligenaceae</taxon>
        <taxon>Bordetella</taxon>
    </lineage>
</organism>
<keyword evidence="3" id="KW-1003">Cell membrane</keyword>
<evidence type="ECO:0000313" key="15">
    <source>
        <dbReference type="Proteomes" id="UP000215767"/>
    </source>
</evidence>
<comment type="similarity">
    <text evidence="9">Belongs to the GSP H family.</text>
</comment>